<feature type="transmembrane region" description="Helical" evidence="2">
    <location>
        <begin position="123"/>
        <end position="147"/>
    </location>
</feature>
<gene>
    <name evidence="3" type="ORF">PTTG_03433</name>
</gene>
<reference evidence="4 5" key="3">
    <citation type="journal article" date="2017" name="G3 (Bethesda)">
        <title>Comparative analysis highlights variable genome content of wheat rusts and divergence of the mating loci.</title>
        <authorList>
            <person name="Cuomo C.A."/>
            <person name="Bakkeren G."/>
            <person name="Khalil H.B."/>
            <person name="Panwar V."/>
            <person name="Joly D."/>
            <person name="Linning R."/>
            <person name="Sakthikumar S."/>
            <person name="Song X."/>
            <person name="Adiconis X."/>
            <person name="Fan L."/>
            <person name="Goldberg J.M."/>
            <person name="Levin J.Z."/>
            <person name="Young S."/>
            <person name="Zeng Q."/>
            <person name="Anikster Y."/>
            <person name="Bruce M."/>
            <person name="Wang M."/>
            <person name="Yin C."/>
            <person name="McCallum B."/>
            <person name="Szabo L.J."/>
            <person name="Hulbert S."/>
            <person name="Chen X."/>
            <person name="Fellers J.P."/>
        </authorList>
    </citation>
    <scope>NUCLEOTIDE SEQUENCE</scope>
    <source>
        <strain evidence="4">isolate 1-1 / race 1 (BBBD)</strain>
        <strain evidence="5">Isolate 1-1 / race 1 (BBBD)</strain>
    </source>
</reference>
<organism evidence="3">
    <name type="scientific">Puccinia triticina (isolate 1-1 / race 1 (BBBD))</name>
    <name type="common">Brown leaf rust fungus</name>
    <dbReference type="NCBI Taxonomy" id="630390"/>
    <lineage>
        <taxon>Eukaryota</taxon>
        <taxon>Fungi</taxon>
        <taxon>Dikarya</taxon>
        <taxon>Basidiomycota</taxon>
        <taxon>Pucciniomycotina</taxon>
        <taxon>Pucciniomycetes</taxon>
        <taxon>Pucciniales</taxon>
        <taxon>Pucciniaceae</taxon>
        <taxon>Puccinia</taxon>
    </lineage>
</organism>
<evidence type="ECO:0000256" key="2">
    <source>
        <dbReference type="SAM" id="Phobius"/>
    </source>
</evidence>
<feature type="region of interest" description="Disordered" evidence="1">
    <location>
        <begin position="327"/>
        <end position="376"/>
    </location>
</feature>
<proteinExistence type="predicted"/>
<feature type="compositionally biased region" description="Pro residues" evidence="1">
    <location>
        <begin position="267"/>
        <end position="281"/>
    </location>
</feature>
<keyword evidence="2" id="KW-0812">Transmembrane</keyword>
<keyword evidence="2" id="KW-0472">Membrane</keyword>
<dbReference type="VEuPathDB" id="FungiDB:PTTG_03433"/>
<evidence type="ECO:0000313" key="4">
    <source>
        <dbReference type="EnsemblFungi" id="PTTG_03433-t43_1-p1"/>
    </source>
</evidence>
<dbReference type="OrthoDB" id="2507503at2759"/>
<dbReference type="EMBL" id="ADAS02000021">
    <property type="protein sequence ID" value="OAV96204.1"/>
    <property type="molecule type" value="Genomic_DNA"/>
</dbReference>
<keyword evidence="5" id="KW-1185">Reference proteome</keyword>
<evidence type="ECO:0000256" key="1">
    <source>
        <dbReference type="SAM" id="MobiDB-lite"/>
    </source>
</evidence>
<reference evidence="4" key="4">
    <citation type="submission" date="2025-05" db="UniProtKB">
        <authorList>
            <consortium name="EnsemblFungi"/>
        </authorList>
    </citation>
    <scope>IDENTIFICATION</scope>
    <source>
        <strain evidence="4">isolate 1-1 / race 1 (BBBD)</strain>
    </source>
</reference>
<dbReference type="Proteomes" id="UP000005240">
    <property type="component" value="Unassembled WGS sequence"/>
</dbReference>
<evidence type="ECO:0000313" key="3">
    <source>
        <dbReference type="EMBL" id="OAV96204.1"/>
    </source>
</evidence>
<feature type="transmembrane region" description="Helical" evidence="2">
    <location>
        <begin position="16"/>
        <end position="42"/>
    </location>
</feature>
<feature type="compositionally biased region" description="Low complexity" evidence="1">
    <location>
        <begin position="363"/>
        <end position="376"/>
    </location>
</feature>
<reference evidence="3" key="1">
    <citation type="submission" date="2009-11" db="EMBL/GenBank/DDBJ databases">
        <authorList>
            <consortium name="The Broad Institute Genome Sequencing Platform"/>
            <person name="Ward D."/>
            <person name="Feldgarden M."/>
            <person name="Earl A."/>
            <person name="Young S.K."/>
            <person name="Zeng Q."/>
            <person name="Koehrsen M."/>
            <person name="Alvarado L."/>
            <person name="Berlin A."/>
            <person name="Bochicchio J."/>
            <person name="Borenstein D."/>
            <person name="Chapman S.B."/>
            <person name="Chen Z."/>
            <person name="Engels R."/>
            <person name="Freedman E."/>
            <person name="Gellesch M."/>
            <person name="Goldberg J."/>
            <person name="Griggs A."/>
            <person name="Gujja S."/>
            <person name="Heilman E."/>
            <person name="Heiman D."/>
            <person name="Hepburn T."/>
            <person name="Howarth C."/>
            <person name="Jen D."/>
            <person name="Larson L."/>
            <person name="Lewis B."/>
            <person name="Mehta T."/>
            <person name="Park D."/>
            <person name="Pearson M."/>
            <person name="Roberts A."/>
            <person name="Saif S."/>
            <person name="Shea T."/>
            <person name="Shenoy N."/>
            <person name="Sisk P."/>
            <person name="Stolte C."/>
            <person name="Sykes S."/>
            <person name="Thomson T."/>
            <person name="Walk T."/>
            <person name="White J."/>
            <person name="Yandava C."/>
            <person name="Izard J."/>
            <person name="Baranova O.V."/>
            <person name="Blanton J.M."/>
            <person name="Tanner A.C."/>
            <person name="Dewhirst F.E."/>
            <person name="Haas B."/>
            <person name="Nusbaum C."/>
            <person name="Birren B."/>
        </authorList>
    </citation>
    <scope>NUCLEOTIDE SEQUENCE [LARGE SCALE GENOMIC DNA]</scope>
    <source>
        <strain evidence="3">1-1 BBBD Race 1</strain>
    </source>
</reference>
<accession>A0A180GUK2</accession>
<feature type="transmembrane region" description="Helical" evidence="2">
    <location>
        <begin position="286"/>
        <end position="310"/>
    </location>
</feature>
<feature type="region of interest" description="Disordered" evidence="1">
    <location>
        <begin position="184"/>
        <end position="281"/>
    </location>
</feature>
<sequence length="376" mass="40685">MFGVRCPVSGVRESSLSVAVCSSAVLIHLQVFTSGLAFLGVATQTVRRPPLYSASDSSISAPPRPLDSRLTNMPTAPSPAYYLTTPSPSRPAPAAPPAFQYSTLARRHPSQILTRPLTPLLTLAAYGSLIISAFSALIALILASYGLSAWDDAKHKLIGVRALIGKGLDVGKEIVGAVTSTAFHQPLEPNGSSRATTMPRRAPDHADRPAPTSAASDRLSACSPKQSRPTTGYDVPSMDDDEQPEAEHHPTRSGRSADWSKKRYNNTPPPPPPPPPQSRLPPRPPLSVLIASLFLTLIVLSARLMVVWWMGQQAQKNPTNAFRNAQRAYNQAAHQEQQQRQHHHPHSTFSSPPLQRPSILRKSSSYAAHPYSSPTR</sequence>
<reference evidence="3" key="2">
    <citation type="submission" date="2016-05" db="EMBL/GenBank/DDBJ databases">
        <title>Comparative analysis highlights variable genome content of wheat rusts and divergence of the mating loci.</title>
        <authorList>
            <person name="Cuomo C.A."/>
            <person name="Bakkeren G."/>
            <person name="Szabo L."/>
            <person name="Khalil H."/>
            <person name="Joly D."/>
            <person name="Goldberg J."/>
            <person name="Young S."/>
            <person name="Zeng Q."/>
            <person name="Fellers J."/>
        </authorList>
    </citation>
    <scope>NUCLEOTIDE SEQUENCE [LARGE SCALE GENOMIC DNA]</scope>
    <source>
        <strain evidence="3">1-1 BBBD Race 1</strain>
    </source>
</reference>
<dbReference type="EnsemblFungi" id="PTTG_03433-t43_1">
    <property type="protein sequence ID" value="PTTG_03433-t43_1-p1"/>
    <property type="gene ID" value="PTTG_03433"/>
</dbReference>
<dbReference type="AlphaFoldDB" id="A0A180GUK2"/>
<protein>
    <submittedName>
        <fullName evidence="3 4">Uncharacterized protein</fullName>
    </submittedName>
</protein>
<keyword evidence="2" id="KW-1133">Transmembrane helix</keyword>
<name>A0A180GUK2_PUCT1</name>
<evidence type="ECO:0000313" key="5">
    <source>
        <dbReference type="Proteomes" id="UP000005240"/>
    </source>
</evidence>